<feature type="region of interest" description="Disordered" evidence="1">
    <location>
        <begin position="100"/>
        <end position="123"/>
    </location>
</feature>
<evidence type="ECO:0000313" key="3">
    <source>
        <dbReference type="Proteomes" id="UP000608024"/>
    </source>
</evidence>
<dbReference type="EMBL" id="BNBT01000026">
    <property type="protein sequence ID" value="GHE53506.1"/>
    <property type="molecule type" value="Genomic_DNA"/>
</dbReference>
<reference evidence="2" key="1">
    <citation type="journal article" date="2014" name="Int. J. Syst. Evol. Microbiol.">
        <title>Complete genome sequence of Corynebacterium casei LMG S-19264T (=DSM 44701T), isolated from a smear-ripened cheese.</title>
        <authorList>
            <consortium name="US DOE Joint Genome Institute (JGI-PGF)"/>
            <person name="Walter F."/>
            <person name="Albersmeier A."/>
            <person name="Kalinowski J."/>
            <person name="Ruckert C."/>
        </authorList>
    </citation>
    <scope>NUCLEOTIDE SEQUENCE</scope>
    <source>
        <strain evidence="2">JCM 4784</strain>
    </source>
</reference>
<feature type="compositionally biased region" description="Basic and acidic residues" evidence="1">
    <location>
        <begin position="1"/>
        <end position="28"/>
    </location>
</feature>
<protein>
    <submittedName>
        <fullName evidence="2">Uncharacterized protein</fullName>
    </submittedName>
</protein>
<comment type="caution">
    <text evidence="2">The sequence shown here is derived from an EMBL/GenBank/DDBJ whole genome shotgun (WGS) entry which is preliminary data.</text>
</comment>
<gene>
    <name evidence="2" type="ORF">GCM10018785_23820</name>
</gene>
<sequence length="123" mass="12539">MQADGPAERDAGVGEPVDAERVGEREHQAGQLADGRARTDEVGGGVAVAGEVPAYDPVRDGQFGRDGVPQGGGGAERRAEEQGRGGGRAFRAVVEQPAVRGGARCAGQGRSRARSVRIPAAPV</sequence>
<name>A0A918ZHQ8_9ACTN</name>
<reference evidence="2" key="2">
    <citation type="submission" date="2020-09" db="EMBL/GenBank/DDBJ databases">
        <authorList>
            <person name="Sun Q."/>
            <person name="Ohkuma M."/>
        </authorList>
    </citation>
    <scope>NUCLEOTIDE SEQUENCE</scope>
    <source>
        <strain evidence="2">JCM 4784</strain>
    </source>
</reference>
<organism evidence="2 3">
    <name type="scientific">Streptomyces longispororuber</name>
    <dbReference type="NCBI Taxonomy" id="68230"/>
    <lineage>
        <taxon>Bacteria</taxon>
        <taxon>Bacillati</taxon>
        <taxon>Actinomycetota</taxon>
        <taxon>Actinomycetes</taxon>
        <taxon>Kitasatosporales</taxon>
        <taxon>Streptomycetaceae</taxon>
        <taxon>Streptomyces</taxon>
    </lineage>
</organism>
<evidence type="ECO:0000313" key="2">
    <source>
        <dbReference type="EMBL" id="GHE53506.1"/>
    </source>
</evidence>
<accession>A0A918ZHQ8</accession>
<dbReference type="Proteomes" id="UP000608024">
    <property type="component" value="Unassembled WGS sequence"/>
</dbReference>
<dbReference type="AlphaFoldDB" id="A0A918ZHQ8"/>
<feature type="region of interest" description="Disordered" evidence="1">
    <location>
        <begin position="1"/>
        <end position="88"/>
    </location>
</feature>
<proteinExistence type="predicted"/>
<keyword evidence="3" id="KW-1185">Reference proteome</keyword>
<evidence type="ECO:0000256" key="1">
    <source>
        <dbReference type="SAM" id="MobiDB-lite"/>
    </source>
</evidence>